<dbReference type="InterPro" id="IPR047185">
    <property type="entry name" value="GLRX1"/>
</dbReference>
<gene>
    <name evidence="5" type="ORF">AGOR_G00007850</name>
</gene>
<dbReference type="PROSITE" id="PS51354">
    <property type="entry name" value="GLUTAREDOXIN_2"/>
    <property type="match status" value="1"/>
</dbReference>
<dbReference type="GO" id="GO:0015038">
    <property type="term" value="F:glutathione disulfide oxidoreductase activity"/>
    <property type="evidence" value="ECO:0007669"/>
    <property type="project" value="TreeGrafter"/>
</dbReference>
<evidence type="ECO:0000256" key="1">
    <source>
        <dbReference type="ARBA" id="ARBA00002549"/>
    </source>
</evidence>
<evidence type="ECO:0000259" key="4">
    <source>
        <dbReference type="Pfam" id="PF00462"/>
    </source>
</evidence>
<dbReference type="EMBL" id="JAERUA010000001">
    <property type="protein sequence ID" value="KAI1904648.1"/>
    <property type="molecule type" value="Genomic_DNA"/>
</dbReference>
<organism evidence="5 6">
    <name type="scientific">Albula goreensis</name>
    <dbReference type="NCBI Taxonomy" id="1534307"/>
    <lineage>
        <taxon>Eukaryota</taxon>
        <taxon>Metazoa</taxon>
        <taxon>Chordata</taxon>
        <taxon>Craniata</taxon>
        <taxon>Vertebrata</taxon>
        <taxon>Euteleostomi</taxon>
        <taxon>Actinopterygii</taxon>
        <taxon>Neopterygii</taxon>
        <taxon>Teleostei</taxon>
        <taxon>Albuliformes</taxon>
        <taxon>Albulidae</taxon>
        <taxon>Albula</taxon>
    </lineage>
</organism>
<name>A0A8T3EBI8_9TELE</name>
<dbReference type="SUPFAM" id="SSF52833">
    <property type="entry name" value="Thioredoxin-like"/>
    <property type="match status" value="1"/>
</dbReference>
<dbReference type="Pfam" id="PF00462">
    <property type="entry name" value="Glutaredoxin"/>
    <property type="match status" value="1"/>
</dbReference>
<evidence type="ECO:0000313" key="6">
    <source>
        <dbReference type="Proteomes" id="UP000829720"/>
    </source>
</evidence>
<dbReference type="PANTHER" id="PTHR46185">
    <property type="entry name" value="GLUTAREDOXIN-1"/>
    <property type="match status" value="1"/>
</dbReference>
<evidence type="ECO:0000313" key="5">
    <source>
        <dbReference type="EMBL" id="KAI1904648.1"/>
    </source>
</evidence>
<dbReference type="InterPro" id="IPR002109">
    <property type="entry name" value="Glutaredoxin"/>
</dbReference>
<keyword evidence="6" id="KW-1185">Reference proteome</keyword>
<feature type="domain" description="Glutaredoxin" evidence="4">
    <location>
        <begin position="15"/>
        <end position="37"/>
    </location>
</feature>
<dbReference type="Proteomes" id="UP000829720">
    <property type="component" value="Unassembled WGS sequence"/>
</dbReference>
<dbReference type="PROSITE" id="PS00195">
    <property type="entry name" value="GLUTAREDOXIN_1"/>
    <property type="match status" value="1"/>
</dbReference>
<proteinExistence type="inferred from homology"/>
<comment type="caution">
    <text evidence="5">The sequence shown here is derived from an EMBL/GenBank/DDBJ whole genome shotgun (WGS) entry which is preliminary data.</text>
</comment>
<dbReference type="OrthoDB" id="418495at2759"/>
<evidence type="ECO:0000256" key="3">
    <source>
        <dbReference type="ARBA" id="ARBA00013662"/>
    </source>
</evidence>
<reference evidence="5" key="1">
    <citation type="submission" date="2021-01" db="EMBL/GenBank/DDBJ databases">
        <authorList>
            <person name="Zahm M."/>
            <person name="Roques C."/>
            <person name="Cabau C."/>
            <person name="Klopp C."/>
            <person name="Donnadieu C."/>
            <person name="Jouanno E."/>
            <person name="Lampietro C."/>
            <person name="Louis A."/>
            <person name="Herpin A."/>
            <person name="Echchiki A."/>
            <person name="Berthelot C."/>
            <person name="Parey E."/>
            <person name="Roest-Crollius H."/>
            <person name="Braasch I."/>
            <person name="Postlethwait J."/>
            <person name="Bobe J."/>
            <person name="Montfort J."/>
            <person name="Bouchez O."/>
            <person name="Begum T."/>
            <person name="Mejri S."/>
            <person name="Adams A."/>
            <person name="Chen W.-J."/>
            <person name="Guiguen Y."/>
        </authorList>
    </citation>
    <scope>NUCLEOTIDE SEQUENCE</scope>
    <source>
        <tissue evidence="5">Blood</tissue>
    </source>
</reference>
<dbReference type="PANTHER" id="PTHR46185:SF1">
    <property type="entry name" value="GLUTAREDOXIN-1"/>
    <property type="match status" value="1"/>
</dbReference>
<dbReference type="InterPro" id="IPR036249">
    <property type="entry name" value="Thioredoxin-like_sf"/>
</dbReference>
<protein>
    <recommendedName>
        <fullName evidence="3">Glutaredoxin-1</fullName>
    </recommendedName>
</protein>
<sequence length="78" mass="8847">MAQEFVKTKLKEDKVVIFLKPSCPYCVMAKEVLSNSNCSTGLHWRGVYWWRQRCIRVGQQWGTGGDAAVYWCSAVSTG</sequence>
<accession>A0A8T3EBI8</accession>
<evidence type="ECO:0000256" key="2">
    <source>
        <dbReference type="ARBA" id="ARBA00007787"/>
    </source>
</evidence>
<dbReference type="Gene3D" id="3.40.30.10">
    <property type="entry name" value="Glutaredoxin"/>
    <property type="match status" value="1"/>
</dbReference>
<dbReference type="InterPro" id="IPR011767">
    <property type="entry name" value="GLR_AS"/>
</dbReference>
<comment type="similarity">
    <text evidence="2">Belongs to the glutaredoxin family.</text>
</comment>
<comment type="function">
    <text evidence="1">Has a glutathione-disulfide oxidoreductase activity in the presence of NADPH and glutathione reductase. Reduces low molecular weight disulfides and proteins.</text>
</comment>
<dbReference type="AlphaFoldDB" id="A0A8T3EBI8"/>
<dbReference type="GO" id="GO:0005739">
    <property type="term" value="C:mitochondrion"/>
    <property type="evidence" value="ECO:0007669"/>
    <property type="project" value="TreeGrafter"/>
</dbReference>